<dbReference type="Gene3D" id="3.60.15.10">
    <property type="entry name" value="Ribonuclease Z/Hydroxyacylglutathione hydrolase-like"/>
    <property type="match status" value="1"/>
</dbReference>
<keyword evidence="3" id="KW-0479">Metal-binding</keyword>
<organism evidence="9 10">
    <name type="scientific">Hwanghaeella grinnelliae</name>
    <dbReference type="NCBI Taxonomy" id="2500179"/>
    <lineage>
        <taxon>Bacteria</taxon>
        <taxon>Pseudomonadati</taxon>
        <taxon>Pseudomonadota</taxon>
        <taxon>Alphaproteobacteria</taxon>
        <taxon>Rhodospirillales</taxon>
        <taxon>Rhodospirillaceae</taxon>
        <taxon>Hwanghaeella</taxon>
    </lineage>
</organism>
<gene>
    <name evidence="9" type="ORF">EOI86_08715</name>
</gene>
<keyword evidence="2" id="KW-0540">Nuclease</keyword>
<dbReference type="InterPro" id="IPR001279">
    <property type="entry name" value="Metallo-B-lactamas"/>
</dbReference>
<keyword evidence="7" id="KW-0694">RNA-binding</keyword>
<dbReference type="Pfam" id="PF00753">
    <property type="entry name" value="Lactamase_B"/>
    <property type="match status" value="1"/>
</dbReference>
<dbReference type="RefSeq" id="WP_127764676.1">
    <property type="nucleotide sequence ID" value="NZ_SADE01000001.1"/>
</dbReference>
<dbReference type="GO" id="GO:0046872">
    <property type="term" value="F:metal ion binding"/>
    <property type="evidence" value="ECO:0007669"/>
    <property type="project" value="UniProtKB-KW"/>
</dbReference>
<evidence type="ECO:0000256" key="4">
    <source>
        <dbReference type="ARBA" id="ARBA00022801"/>
    </source>
</evidence>
<evidence type="ECO:0000256" key="3">
    <source>
        <dbReference type="ARBA" id="ARBA00022723"/>
    </source>
</evidence>
<dbReference type="Proteomes" id="UP000287447">
    <property type="component" value="Unassembled WGS sequence"/>
</dbReference>
<dbReference type="NCBIfam" id="TIGR00649">
    <property type="entry name" value="MG423"/>
    <property type="match status" value="1"/>
</dbReference>
<keyword evidence="5" id="KW-0862">Zinc</keyword>
<keyword evidence="4" id="KW-0378">Hydrolase</keyword>
<dbReference type="Gene3D" id="3.10.20.580">
    <property type="match status" value="1"/>
</dbReference>
<dbReference type="Pfam" id="PF17770">
    <property type="entry name" value="RNase_J_C"/>
    <property type="match status" value="1"/>
</dbReference>
<dbReference type="PANTHER" id="PTHR43694:SF1">
    <property type="entry name" value="RIBONUCLEASE J"/>
    <property type="match status" value="1"/>
</dbReference>
<dbReference type="AlphaFoldDB" id="A0A437QXP7"/>
<dbReference type="InterPro" id="IPR036866">
    <property type="entry name" value="RibonucZ/Hydroxyglut_hydro"/>
</dbReference>
<dbReference type="InterPro" id="IPR042173">
    <property type="entry name" value="RNase_J_2"/>
</dbReference>
<dbReference type="Pfam" id="PF07521">
    <property type="entry name" value="RMMBL"/>
    <property type="match status" value="1"/>
</dbReference>
<sequence>MSKQNYEESGEPGSDEIIFVPLGGTGEIGMNLNLYGHDGKWMMVDMGISFDDGRTPGVDVIMPDPAFIEERRKDLAGLVLTHAHEDHLGAVQYLWDGYDCPIYATPFTAAILRRKLHENGFTSLPKIIEIPMSGHFQVGPFDIELITLTHSIPEPNALVIRCAAGTVMHTGDWKLDPDPKVGPSTDEAALIRAGEEGVLAMMCDSTNAMNPGSSGSEGDVRDNLVELVGTLKGKVAIACFASNIARIESAVKAAEACGRKVALIGRSMHRMTEAARETGYLTDLPSFISDEEVHRLPPDKVLLICTGSQGEPRAALSRIARDDHPYVSLGEGDSVIFSSREIPGNEVGIARLQNQLTELGVTVITAREHDIHTSGHPNQDELTQMYQWIRPSIAVPVHGEVRHLTAHAELAQQCQVPHTIVAFNGDVLRLSKSDGVSVVDEVYAGRLALDGDRLVPFDSHGIRERRQIAWNGCAVVSVTLDRKGGLAATPAVTIFGLFDPDDRDKDGITAVVERVIGKANGKAKSDDKQIEEAVRIGVRRELQSITGKRPPVSVHVTRI</sequence>
<dbReference type="SUPFAM" id="SSF56281">
    <property type="entry name" value="Metallo-hydrolase/oxidoreductase"/>
    <property type="match status" value="1"/>
</dbReference>
<feature type="domain" description="Metallo-beta-lactamase" evidence="8">
    <location>
        <begin position="29"/>
        <end position="231"/>
    </location>
</feature>
<dbReference type="OrthoDB" id="9770211at2"/>
<evidence type="ECO:0000259" key="8">
    <source>
        <dbReference type="SMART" id="SM00849"/>
    </source>
</evidence>
<proteinExistence type="predicted"/>
<evidence type="ECO:0000313" key="9">
    <source>
        <dbReference type="EMBL" id="RVU39305.1"/>
    </source>
</evidence>
<protein>
    <submittedName>
        <fullName evidence="9">Ribonuclease J</fullName>
    </submittedName>
</protein>
<dbReference type="InterPro" id="IPR041636">
    <property type="entry name" value="RNase_J_C"/>
</dbReference>
<dbReference type="InterPro" id="IPR055132">
    <property type="entry name" value="RNase_J_b_CASP"/>
</dbReference>
<dbReference type="GO" id="GO:0003723">
    <property type="term" value="F:RNA binding"/>
    <property type="evidence" value="ECO:0007669"/>
    <property type="project" value="UniProtKB-KW"/>
</dbReference>
<dbReference type="InterPro" id="IPR004613">
    <property type="entry name" value="RNase_J"/>
</dbReference>
<accession>A0A437QXP7</accession>
<dbReference type="PANTHER" id="PTHR43694">
    <property type="entry name" value="RIBONUCLEASE J"/>
    <property type="match status" value="1"/>
</dbReference>
<dbReference type="Gene3D" id="3.40.50.10710">
    <property type="entry name" value="Metallo-hydrolase/oxidoreductase"/>
    <property type="match status" value="1"/>
</dbReference>
<dbReference type="InterPro" id="IPR011108">
    <property type="entry name" value="RMMBL"/>
</dbReference>
<evidence type="ECO:0000256" key="7">
    <source>
        <dbReference type="ARBA" id="ARBA00022884"/>
    </source>
</evidence>
<evidence type="ECO:0000256" key="5">
    <source>
        <dbReference type="ARBA" id="ARBA00022833"/>
    </source>
</evidence>
<keyword evidence="1" id="KW-0963">Cytoplasm</keyword>
<evidence type="ECO:0000313" key="10">
    <source>
        <dbReference type="Proteomes" id="UP000287447"/>
    </source>
</evidence>
<evidence type="ECO:0000256" key="6">
    <source>
        <dbReference type="ARBA" id="ARBA00022839"/>
    </source>
</evidence>
<dbReference type="Pfam" id="PF22505">
    <property type="entry name" value="RNase_J_b_CASP"/>
    <property type="match status" value="1"/>
</dbReference>
<dbReference type="SMART" id="SM00849">
    <property type="entry name" value="Lactamase_B"/>
    <property type="match status" value="1"/>
</dbReference>
<comment type="caution">
    <text evidence="9">The sequence shown here is derived from an EMBL/GenBank/DDBJ whole genome shotgun (WGS) entry which is preliminary data.</text>
</comment>
<keyword evidence="10" id="KW-1185">Reference proteome</keyword>
<evidence type="ECO:0000256" key="2">
    <source>
        <dbReference type="ARBA" id="ARBA00022722"/>
    </source>
</evidence>
<evidence type="ECO:0000256" key="1">
    <source>
        <dbReference type="ARBA" id="ARBA00022490"/>
    </source>
</evidence>
<dbReference type="EMBL" id="SADE01000001">
    <property type="protein sequence ID" value="RVU39305.1"/>
    <property type="molecule type" value="Genomic_DNA"/>
</dbReference>
<dbReference type="CDD" id="cd07714">
    <property type="entry name" value="RNaseJ_MBL-fold"/>
    <property type="match status" value="1"/>
</dbReference>
<reference evidence="10" key="1">
    <citation type="submission" date="2019-01" db="EMBL/GenBank/DDBJ databases">
        <title>Gri0909 isolated from a small marine red alga.</title>
        <authorList>
            <person name="Kim J."/>
            <person name="Jeong S.E."/>
            <person name="Jeon C.O."/>
        </authorList>
    </citation>
    <scope>NUCLEOTIDE SEQUENCE [LARGE SCALE GENOMIC DNA]</scope>
    <source>
        <strain evidence="10">Gri0909</strain>
    </source>
</reference>
<name>A0A437QXP7_9PROT</name>
<dbReference type="GO" id="GO:0004527">
    <property type="term" value="F:exonuclease activity"/>
    <property type="evidence" value="ECO:0007669"/>
    <property type="project" value="UniProtKB-KW"/>
</dbReference>
<keyword evidence="6" id="KW-0269">Exonuclease</keyword>